<dbReference type="STRING" id="1852522.SAMN06295960_4426"/>
<proteinExistence type="inferred from homology"/>
<evidence type="ECO:0000259" key="5">
    <source>
        <dbReference type="Pfam" id="PF01055"/>
    </source>
</evidence>
<keyword evidence="8" id="KW-1185">Reference proteome</keyword>
<name>A0A1X7LVE8_9BACL</name>
<dbReference type="PANTHER" id="PTHR43053">
    <property type="entry name" value="GLYCOSIDASE FAMILY 31"/>
    <property type="match status" value="1"/>
</dbReference>
<dbReference type="Pfam" id="PF01055">
    <property type="entry name" value="Glyco_hydro_31_2nd"/>
    <property type="match status" value="1"/>
</dbReference>
<dbReference type="AlphaFoldDB" id="A0A1X7LVE8"/>
<dbReference type="CDD" id="cd06592">
    <property type="entry name" value="GH31_NET37"/>
    <property type="match status" value="1"/>
</dbReference>
<gene>
    <name evidence="7" type="ORF">SAMN06295960_4426</name>
</gene>
<keyword evidence="2 4" id="KW-0378">Hydrolase</keyword>
<protein>
    <submittedName>
        <fullName evidence="7">Glycosyl hydrolases family 31</fullName>
    </submittedName>
</protein>
<evidence type="ECO:0000259" key="6">
    <source>
        <dbReference type="Pfam" id="PF21365"/>
    </source>
</evidence>
<dbReference type="Pfam" id="PF21365">
    <property type="entry name" value="Glyco_hydro_31_3rd"/>
    <property type="match status" value="1"/>
</dbReference>
<evidence type="ECO:0000256" key="3">
    <source>
        <dbReference type="ARBA" id="ARBA00023295"/>
    </source>
</evidence>
<dbReference type="EMBL" id="FXAZ01000008">
    <property type="protein sequence ID" value="SMG57484.1"/>
    <property type="molecule type" value="Genomic_DNA"/>
</dbReference>
<comment type="similarity">
    <text evidence="1 4">Belongs to the glycosyl hydrolase 31 family.</text>
</comment>
<feature type="domain" description="Glycosyl hydrolase family 31 C-terminal" evidence="6">
    <location>
        <begin position="438"/>
        <end position="517"/>
    </location>
</feature>
<sequence length="519" mass="58945">MQLELQLEDYIMKKLELSIPAHEYWWGGRVSDGQQMPYRADGWFQVDLSHNLMDNQACPLLLSSQGRYIWSEGPFSFKVEQQRLIVESSSELILSEGHDHLRGAFRHASAAYFPADGQLPDELLFTAPQYNLWIELIYHPTQEKVLEYAEAVLAHGMPPGVIMIDDNWHEPYGTWEFHPGRFPDPKAMVARLHELGFKVMLWVCPFVSPDSQTFREIEPLGYLLKDAAGNTAIRRWWNGVSAILDCTNEKAVDWLHGRLQHLQQAYGIDGFKFDAGDLTYYRADDQAAIPMEPNGHCEAWGRVGLAYELNEYRACWKLAGKPLVQRLRDKGHSWEGNGLAALIPDALAGGLLGYAFICPDMIGGGSFTDFLGDASDIDQELIVRSAQCSALFPMMQFSVAPWRVLDREHLQHCLDAAKLHERMGAEILELALQAAKDGEPILRHMAYVFPDERMEEIDDQFMLGDHLLVAPVLKKGQRARKIVFPEGLWEDEAGHQIEGPVEKEIAAPLHVLPWYRRQS</sequence>
<keyword evidence="3 4" id="KW-0326">Glycosidase</keyword>
<dbReference type="InterPro" id="IPR050985">
    <property type="entry name" value="Alpha-glycosidase_related"/>
</dbReference>
<dbReference type="SUPFAM" id="SSF51445">
    <property type="entry name" value="(Trans)glycosidases"/>
    <property type="match status" value="1"/>
</dbReference>
<accession>A0A1X7LVE8</accession>
<evidence type="ECO:0000313" key="8">
    <source>
        <dbReference type="Proteomes" id="UP000193834"/>
    </source>
</evidence>
<feature type="domain" description="Glycoside hydrolase family 31 TIM barrel" evidence="5">
    <location>
        <begin position="138"/>
        <end position="282"/>
    </location>
</feature>
<dbReference type="SUPFAM" id="SSF51011">
    <property type="entry name" value="Glycosyl hydrolase domain"/>
    <property type="match status" value="1"/>
</dbReference>
<evidence type="ECO:0000256" key="2">
    <source>
        <dbReference type="ARBA" id="ARBA00022801"/>
    </source>
</evidence>
<dbReference type="PANTHER" id="PTHR43053:SF4">
    <property type="entry name" value="MYOGENESIS-REGULATING GLYCOSIDASE"/>
    <property type="match status" value="1"/>
</dbReference>
<evidence type="ECO:0000313" key="7">
    <source>
        <dbReference type="EMBL" id="SMG57484.1"/>
    </source>
</evidence>
<dbReference type="Proteomes" id="UP000193834">
    <property type="component" value="Unassembled WGS sequence"/>
</dbReference>
<dbReference type="InterPro" id="IPR017853">
    <property type="entry name" value="GH"/>
</dbReference>
<dbReference type="Gene3D" id="2.60.40.1180">
    <property type="entry name" value="Golgi alpha-mannosidase II"/>
    <property type="match status" value="1"/>
</dbReference>
<evidence type="ECO:0000256" key="1">
    <source>
        <dbReference type="ARBA" id="ARBA00007806"/>
    </source>
</evidence>
<dbReference type="InterPro" id="IPR048395">
    <property type="entry name" value="Glyco_hydro_31_C"/>
</dbReference>
<dbReference type="GO" id="GO:0005975">
    <property type="term" value="P:carbohydrate metabolic process"/>
    <property type="evidence" value="ECO:0007669"/>
    <property type="project" value="InterPro"/>
</dbReference>
<dbReference type="Gene3D" id="3.20.20.80">
    <property type="entry name" value="Glycosidases"/>
    <property type="match status" value="1"/>
</dbReference>
<reference evidence="7 8" key="1">
    <citation type="submission" date="2017-04" db="EMBL/GenBank/DDBJ databases">
        <authorList>
            <person name="Afonso C.L."/>
            <person name="Miller P.J."/>
            <person name="Scott M.A."/>
            <person name="Spackman E."/>
            <person name="Goraichik I."/>
            <person name="Dimitrov K.M."/>
            <person name="Suarez D.L."/>
            <person name="Swayne D.E."/>
        </authorList>
    </citation>
    <scope>NUCLEOTIDE SEQUENCE [LARGE SCALE GENOMIC DNA]</scope>
    <source>
        <strain evidence="7 8">11</strain>
    </source>
</reference>
<organism evidence="7 8">
    <name type="scientific">Paenibacillus aquistagni</name>
    <dbReference type="NCBI Taxonomy" id="1852522"/>
    <lineage>
        <taxon>Bacteria</taxon>
        <taxon>Bacillati</taxon>
        <taxon>Bacillota</taxon>
        <taxon>Bacilli</taxon>
        <taxon>Bacillales</taxon>
        <taxon>Paenibacillaceae</taxon>
        <taxon>Paenibacillus</taxon>
    </lineage>
</organism>
<dbReference type="InterPro" id="IPR000322">
    <property type="entry name" value="Glyco_hydro_31_TIM"/>
</dbReference>
<dbReference type="GO" id="GO:0004553">
    <property type="term" value="F:hydrolase activity, hydrolyzing O-glycosyl compounds"/>
    <property type="evidence" value="ECO:0007669"/>
    <property type="project" value="InterPro"/>
</dbReference>
<dbReference type="InterPro" id="IPR013780">
    <property type="entry name" value="Glyco_hydro_b"/>
</dbReference>
<evidence type="ECO:0000256" key="4">
    <source>
        <dbReference type="RuleBase" id="RU361185"/>
    </source>
</evidence>